<accession>A0A3P9AU65</accession>
<dbReference type="Ensembl" id="ENSMZET00005001020.1">
    <property type="protein sequence ID" value="ENSMZEP00005000942.1"/>
    <property type="gene ID" value="ENSMZEG00005000827.1"/>
</dbReference>
<keyword evidence="1" id="KW-0812">Transmembrane</keyword>
<keyword evidence="3" id="KW-1185">Reference proteome</keyword>
<evidence type="ECO:0000313" key="3">
    <source>
        <dbReference type="Proteomes" id="UP000265160"/>
    </source>
</evidence>
<sequence>MCLGDYDCCCCYYYYYYYYYYLVCCLHCPLAHLYVGRYVCVCIAFLLWPSYRHLQPWGLLAAHLLLIWLKWLNISKHK</sequence>
<reference evidence="2" key="3">
    <citation type="submission" date="2025-09" db="UniProtKB">
        <authorList>
            <consortium name="Ensembl"/>
        </authorList>
    </citation>
    <scope>IDENTIFICATION</scope>
</reference>
<reference evidence="2 3" key="1">
    <citation type="journal article" date="2014" name="Nature">
        <title>The genomic substrate for adaptive radiation in African cichlid fish.</title>
        <authorList>
            <person name="Brawand D."/>
            <person name="Wagner C.E."/>
            <person name="Li Y.I."/>
            <person name="Malinsky M."/>
            <person name="Keller I."/>
            <person name="Fan S."/>
            <person name="Simakov O."/>
            <person name="Ng A.Y."/>
            <person name="Lim Z.W."/>
            <person name="Bezault E."/>
            <person name="Turner-Maier J."/>
            <person name="Johnson J."/>
            <person name="Alcazar R."/>
            <person name="Noh H.J."/>
            <person name="Russell P."/>
            <person name="Aken B."/>
            <person name="Alfoldi J."/>
            <person name="Amemiya C."/>
            <person name="Azzouzi N."/>
            <person name="Baroiller J.F."/>
            <person name="Barloy-Hubler F."/>
            <person name="Berlin A."/>
            <person name="Bloomquist R."/>
            <person name="Carleton K.L."/>
            <person name="Conte M.A."/>
            <person name="D'Cotta H."/>
            <person name="Eshel O."/>
            <person name="Gaffney L."/>
            <person name="Galibert F."/>
            <person name="Gante H.F."/>
            <person name="Gnerre S."/>
            <person name="Greuter L."/>
            <person name="Guyon R."/>
            <person name="Haddad N.S."/>
            <person name="Haerty W."/>
            <person name="Harris R.M."/>
            <person name="Hofmann H.A."/>
            <person name="Hourlier T."/>
            <person name="Hulata G."/>
            <person name="Jaffe D.B."/>
            <person name="Lara M."/>
            <person name="Lee A.P."/>
            <person name="MacCallum I."/>
            <person name="Mwaiko S."/>
            <person name="Nikaido M."/>
            <person name="Nishihara H."/>
            <person name="Ozouf-Costaz C."/>
            <person name="Penman D.J."/>
            <person name="Przybylski D."/>
            <person name="Rakotomanga M."/>
            <person name="Renn S.C.P."/>
            <person name="Ribeiro F.J."/>
            <person name="Ron M."/>
            <person name="Salzburger W."/>
            <person name="Sanchez-Pulido L."/>
            <person name="Santos M.E."/>
            <person name="Searle S."/>
            <person name="Sharpe T."/>
            <person name="Swofford R."/>
            <person name="Tan F.J."/>
            <person name="Williams L."/>
            <person name="Young S."/>
            <person name="Yin S."/>
            <person name="Okada N."/>
            <person name="Kocher T.D."/>
            <person name="Miska E.A."/>
            <person name="Lander E.S."/>
            <person name="Venkatesh B."/>
            <person name="Fernald R.D."/>
            <person name="Meyer A."/>
            <person name="Ponting C.P."/>
            <person name="Streelman J.T."/>
            <person name="Lindblad-Toh K."/>
            <person name="Seehausen O."/>
            <person name="Di Palma F."/>
        </authorList>
    </citation>
    <scope>NUCLEOTIDE SEQUENCE</scope>
</reference>
<keyword evidence="1" id="KW-1133">Transmembrane helix</keyword>
<name>A0A3P9AU65_9CICH</name>
<feature type="transmembrane region" description="Helical" evidence="1">
    <location>
        <begin position="20"/>
        <end position="48"/>
    </location>
</feature>
<dbReference type="AlphaFoldDB" id="A0A3P9AU65"/>
<evidence type="ECO:0000313" key="2">
    <source>
        <dbReference type="Ensembl" id="ENSMZEP00005000942.1"/>
    </source>
</evidence>
<feature type="transmembrane region" description="Helical" evidence="1">
    <location>
        <begin position="54"/>
        <end position="72"/>
    </location>
</feature>
<dbReference type="Proteomes" id="UP000265160">
    <property type="component" value="LG3"/>
</dbReference>
<reference evidence="2" key="2">
    <citation type="submission" date="2025-08" db="UniProtKB">
        <authorList>
            <consortium name="Ensembl"/>
        </authorList>
    </citation>
    <scope>IDENTIFICATION</scope>
</reference>
<evidence type="ECO:0000256" key="1">
    <source>
        <dbReference type="SAM" id="Phobius"/>
    </source>
</evidence>
<keyword evidence="1" id="KW-0472">Membrane</keyword>
<protein>
    <submittedName>
        <fullName evidence="2">Uncharacterized protein</fullName>
    </submittedName>
</protein>
<proteinExistence type="predicted"/>
<organism evidence="2 3">
    <name type="scientific">Maylandia zebra</name>
    <name type="common">zebra mbuna</name>
    <dbReference type="NCBI Taxonomy" id="106582"/>
    <lineage>
        <taxon>Eukaryota</taxon>
        <taxon>Metazoa</taxon>
        <taxon>Chordata</taxon>
        <taxon>Craniata</taxon>
        <taxon>Vertebrata</taxon>
        <taxon>Euteleostomi</taxon>
        <taxon>Actinopterygii</taxon>
        <taxon>Neopterygii</taxon>
        <taxon>Teleostei</taxon>
        <taxon>Neoteleostei</taxon>
        <taxon>Acanthomorphata</taxon>
        <taxon>Ovalentaria</taxon>
        <taxon>Cichlomorphae</taxon>
        <taxon>Cichliformes</taxon>
        <taxon>Cichlidae</taxon>
        <taxon>African cichlids</taxon>
        <taxon>Pseudocrenilabrinae</taxon>
        <taxon>Haplochromini</taxon>
        <taxon>Maylandia</taxon>
        <taxon>Maylandia zebra complex</taxon>
    </lineage>
</organism>